<dbReference type="Proteomes" id="UP001596484">
    <property type="component" value="Unassembled WGS sequence"/>
</dbReference>
<evidence type="ECO:0000313" key="6">
    <source>
        <dbReference type="EMBL" id="MFC7450886.1"/>
    </source>
</evidence>
<dbReference type="InterPro" id="IPR006204">
    <property type="entry name" value="GHMP_kinase_N_dom"/>
</dbReference>
<keyword evidence="7" id="KW-1185">Reference proteome</keyword>
<organism evidence="6 7">
    <name type="scientific">Rhodococcus daqingensis</name>
    <dbReference type="NCBI Taxonomy" id="2479363"/>
    <lineage>
        <taxon>Bacteria</taxon>
        <taxon>Bacillati</taxon>
        <taxon>Actinomycetota</taxon>
        <taxon>Actinomycetes</taxon>
        <taxon>Mycobacteriales</taxon>
        <taxon>Nocardiaceae</taxon>
        <taxon>Rhodococcus</taxon>
    </lineage>
</organism>
<feature type="region of interest" description="Disordered" evidence="4">
    <location>
        <begin position="332"/>
        <end position="357"/>
    </location>
</feature>
<keyword evidence="2" id="KW-0808">Transferase</keyword>
<keyword evidence="3" id="KW-0067">ATP-binding</keyword>
<keyword evidence="1" id="KW-0547">Nucleotide-binding</keyword>
<dbReference type="InterPro" id="IPR014721">
    <property type="entry name" value="Ribsml_uS5_D2-typ_fold_subgr"/>
</dbReference>
<dbReference type="Pfam" id="PF00288">
    <property type="entry name" value="GHMP_kinases_N"/>
    <property type="match status" value="1"/>
</dbReference>
<evidence type="ECO:0000256" key="4">
    <source>
        <dbReference type="SAM" id="MobiDB-lite"/>
    </source>
</evidence>
<feature type="domain" description="GHMP kinase N-terminal" evidence="5">
    <location>
        <begin position="107"/>
        <end position="167"/>
    </location>
</feature>
<gene>
    <name evidence="6" type="ORF">ACFQS9_23595</name>
</gene>
<dbReference type="Gene3D" id="3.30.230.10">
    <property type="match status" value="1"/>
</dbReference>
<sequence>MADLVSQLDAALDLRLVAHFYQKLHGRSPTGIWQAPGALPLLSDDAGAVATATEWGAIVAVEPRDGDTVELRSLNRLAERASVDAASYSPGSGVASNPDWSVEPLAVVWAFREFGYSLGGAAITVQTDLPRGCGPAVPVAAACATGLALRDLLTLDLPDTDLIDLVSVGLQAFSVPLAAPGLVAASLLLDGGEALACDGRSGSRDRLRLNLRDAGLRLLIVDTRVRRHLAEGDLVAMSRIGAGGPSLPGQAAALLHTDDVRGLGPLLTASHAALWQAGWSSPEQDLVVAAALEAGALGARMVVDDSGLPVIALVRIEQVGAVRSAIAHAFRRKGRPPPRSLSTTTATSTARSARRVA</sequence>
<dbReference type="Gene3D" id="3.30.70.890">
    <property type="entry name" value="GHMP kinase, C-terminal domain"/>
    <property type="match status" value="1"/>
</dbReference>
<evidence type="ECO:0000256" key="2">
    <source>
        <dbReference type="ARBA" id="ARBA00022777"/>
    </source>
</evidence>
<accession>A0ABW2S457</accession>
<dbReference type="RefSeq" id="WP_378408978.1">
    <property type="nucleotide sequence ID" value="NZ_JBHTCS010000028.1"/>
</dbReference>
<dbReference type="EMBL" id="JBHTCS010000028">
    <property type="protein sequence ID" value="MFC7450886.1"/>
    <property type="molecule type" value="Genomic_DNA"/>
</dbReference>
<dbReference type="SUPFAM" id="SSF54211">
    <property type="entry name" value="Ribosomal protein S5 domain 2-like"/>
    <property type="match status" value="1"/>
</dbReference>
<dbReference type="SUPFAM" id="SSF55060">
    <property type="entry name" value="GHMP Kinase, C-terminal domain"/>
    <property type="match status" value="1"/>
</dbReference>
<dbReference type="InterPro" id="IPR020568">
    <property type="entry name" value="Ribosomal_Su5_D2-typ_SF"/>
</dbReference>
<evidence type="ECO:0000259" key="5">
    <source>
        <dbReference type="Pfam" id="PF00288"/>
    </source>
</evidence>
<feature type="compositionally biased region" description="Low complexity" evidence="4">
    <location>
        <begin position="340"/>
        <end position="351"/>
    </location>
</feature>
<protein>
    <recommendedName>
        <fullName evidence="5">GHMP kinase N-terminal domain-containing protein</fullName>
    </recommendedName>
</protein>
<evidence type="ECO:0000313" key="7">
    <source>
        <dbReference type="Proteomes" id="UP001596484"/>
    </source>
</evidence>
<comment type="caution">
    <text evidence="6">The sequence shown here is derived from an EMBL/GenBank/DDBJ whole genome shotgun (WGS) entry which is preliminary data.</text>
</comment>
<dbReference type="InterPro" id="IPR036554">
    <property type="entry name" value="GHMP_kinase_C_sf"/>
</dbReference>
<keyword evidence="2" id="KW-0418">Kinase</keyword>
<proteinExistence type="predicted"/>
<evidence type="ECO:0000256" key="1">
    <source>
        <dbReference type="ARBA" id="ARBA00022741"/>
    </source>
</evidence>
<name>A0ABW2S457_9NOCA</name>
<reference evidence="7" key="1">
    <citation type="journal article" date="2019" name="Int. J. Syst. Evol. Microbiol.">
        <title>The Global Catalogue of Microorganisms (GCM) 10K type strain sequencing project: providing services to taxonomists for standard genome sequencing and annotation.</title>
        <authorList>
            <consortium name="The Broad Institute Genomics Platform"/>
            <consortium name="The Broad Institute Genome Sequencing Center for Infectious Disease"/>
            <person name="Wu L."/>
            <person name="Ma J."/>
        </authorList>
    </citation>
    <scope>NUCLEOTIDE SEQUENCE [LARGE SCALE GENOMIC DNA]</scope>
    <source>
        <strain evidence="7">ICMP 19430</strain>
    </source>
</reference>
<evidence type="ECO:0000256" key="3">
    <source>
        <dbReference type="ARBA" id="ARBA00022840"/>
    </source>
</evidence>